<dbReference type="EMBL" id="CAXLJM020000015">
    <property type="protein sequence ID" value="CAL8081619.1"/>
    <property type="molecule type" value="Genomic_DNA"/>
</dbReference>
<accession>A0ABP1Q1Q7</accession>
<proteinExistence type="predicted"/>
<evidence type="ECO:0000256" key="1">
    <source>
        <dbReference type="SAM" id="SignalP"/>
    </source>
</evidence>
<name>A0ABP1Q1Q7_9HEXA</name>
<feature type="signal peptide" evidence="1">
    <location>
        <begin position="1"/>
        <end position="27"/>
    </location>
</feature>
<organism evidence="2 3">
    <name type="scientific">Orchesella dallaii</name>
    <dbReference type="NCBI Taxonomy" id="48710"/>
    <lineage>
        <taxon>Eukaryota</taxon>
        <taxon>Metazoa</taxon>
        <taxon>Ecdysozoa</taxon>
        <taxon>Arthropoda</taxon>
        <taxon>Hexapoda</taxon>
        <taxon>Collembola</taxon>
        <taxon>Entomobryomorpha</taxon>
        <taxon>Entomobryoidea</taxon>
        <taxon>Orchesellidae</taxon>
        <taxon>Orchesellinae</taxon>
        <taxon>Orchesella</taxon>
    </lineage>
</organism>
<evidence type="ECO:0000313" key="3">
    <source>
        <dbReference type="Proteomes" id="UP001642540"/>
    </source>
</evidence>
<gene>
    <name evidence="2" type="ORF">ODALV1_LOCUS4974</name>
</gene>
<keyword evidence="1" id="KW-0732">Signal</keyword>
<feature type="chain" id="PRO_5045273729" evidence="1">
    <location>
        <begin position="28"/>
        <end position="399"/>
    </location>
</feature>
<reference evidence="2 3" key="1">
    <citation type="submission" date="2024-08" db="EMBL/GenBank/DDBJ databases">
        <authorList>
            <person name="Cucini C."/>
            <person name="Frati F."/>
        </authorList>
    </citation>
    <scope>NUCLEOTIDE SEQUENCE [LARGE SCALE GENOMIC DNA]</scope>
</reference>
<dbReference type="Proteomes" id="UP001642540">
    <property type="component" value="Unassembled WGS sequence"/>
</dbReference>
<comment type="caution">
    <text evidence="2">The sequence shown here is derived from an EMBL/GenBank/DDBJ whole genome shotgun (WGS) entry which is preliminary data.</text>
</comment>
<evidence type="ECO:0000313" key="2">
    <source>
        <dbReference type="EMBL" id="CAL8081619.1"/>
    </source>
</evidence>
<sequence>MKTFKIQLISVAICILALAGQQSYTLAEDYVYDDDIETSTIEKILRALTPEEEALANQARAHIAKTIENNLVRLFAIVSARGDRQPRQDEEILEGAEEILDVTPNPNVLPQVAQILGAIFSGSLNITRVVDQTFGLVPNIVRNQVGGIVKLLTGEIMAAATAAPETVTVSNAVGNAPAAGPGPSVIVTAPPQYVVAASAPAPTAAPTASPPVEIATIAAAPPPIEYAPAPIEATTPMVVTERETVPTTAIPETTTPAPAYYEDEEVYEVTLKARPAGISSTKLNDTTTKIRYRIKPKMKSTTTSSRTALEDDEIERLEEDIRRAARAYEPYVRDKQPRYFASMFRNIFSRVDFNMTEIARTVPSIFKGARQAFVVLESLGLLDVNDVLDELDLPALQEE</sequence>
<protein>
    <submittedName>
        <fullName evidence="2">Uncharacterized protein</fullName>
    </submittedName>
</protein>
<keyword evidence="3" id="KW-1185">Reference proteome</keyword>